<accession>A0A061I370</accession>
<evidence type="ECO:0000256" key="4">
    <source>
        <dbReference type="ARBA" id="ARBA00022737"/>
    </source>
</evidence>
<evidence type="ECO:0000256" key="8">
    <source>
        <dbReference type="ARBA" id="ARBA00023125"/>
    </source>
</evidence>
<keyword evidence="5 11" id="KW-0863">Zinc-finger</keyword>
<dbReference type="GO" id="GO:0006355">
    <property type="term" value="P:regulation of DNA-templated transcription"/>
    <property type="evidence" value="ECO:0007669"/>
    <property type="project" value="InterPro"/>
</dbReference>
<feature type="domain" description="C2H2-type" evidence="12">
    <location>
        <begin position="482"/>
        <end position="516"/>
    </location>
</feature>
<dbReference type="PROSITE" id="PS50805">
    <property type="entry name" value="KRAB"/>
    <property type="match status" value="1"/>
</dbReference>
<dbReference type="InterPro" id="IPR036236">
    <property type="entry name" value="Znf_C2H2_sf"/>
</dbReference>
<dbReference type="CDD" id="cd07765">
    <property type="entry name" value="KRAB_A-box"/>
    <property type="match status" value="1"/>
</dbReference>
<dbReference type="FunFam" id="3.30.160.60:FF:000295">
    <property type="entry name" value="zinc finger protein 19"/>
    <property type="match status" value="1"/>
</dbReference>
<feature type="domain" description="C2H2-type" evidence="12">
    <location>
        <begin position="338"/>
        <end position="365"/>
    </location>
</feature>
<evidence type="ECO:0000256" key="3">
    <source>
        <dbReference type="ARBA" id="ARBA00022723"/>
    </source>
</evidence>
<evidence type="ECO:0000256" key="7">
    <source>
        <dbReference type="ARBA" id="ARBA00023015"/>
    </source>
</evidence>
<dbReference type="SMART" id="SM00349">
    <property type="entry name" value="KRAB"/>
    <property type="match status" value="1"/>
</dbReference>
<dbReference type="SUPFAM" id="SSF109640">
    <property type="entry name" value="KRAB domain (Kruppel-associated box)"/>
    <property type="match status" value="1"/>
</dbReference>
<name>A0A061I370_CRIGR</name>
<reference evidence="15" key="1">
    <citation type="journal article" date="2013" name="Nat. Biotechnol.">
        <title>Chinese hamster genome sequenced from sorted chromosomes.</title>
        <authorList>
            <person name="Brinkrolf K."/>
            <person name="Rupp O."/>
            <person name="Laux H."/>
            <person name="Kollin F."/>
            <person name="Ernst W."/>
            <person name="Linke B."/>
            <person name="Kofler R."/>
            <person name="Romand S."/>
            <person name="Hesse F."/>
            <person name="Budach W.E."/>
            <person name="Galosy S."/>
            <person name="Muller D."/>
            <person name="Noll T."/>
            <person name="Wienberg J."/>
            <person name="Jostock T."/>
            <person name="Leonard M."/>
            <person name="Grillari J."/>
            <person name="Tauch A."/>
            <person name="Goesmann A."/>
            <person name="Helk B."/>
            <person name="Mott J.E."/>
            <person name="Puhler A."/>
            <person name="Borth N."/>
        </authorList>
    </citation>
    <scope>NUCLEOTIDE SEQUENCE [LARGE SCALE GENOMIC DNA]</scope>
    <source>
        <strain evidence="15">17A/GY</strain>
    </source>
</reference>
<keyword evidence="4" id="KW-0677">Repeat</keyword>
<dbReference type="Proteomes" id="UP000030759">
    <property type="component" value="Unassembled WGS sequence"/>
</dbReference>
<sequence>MYSKTFAVQGLVSFEDVAVDFTWQEWQELDAAQRTLYRDVMLENYKSLVWLGYCLDKPELISKLEQGLVPWSSAEATEQCQPDVHKWSALAETRQKAQEKYLGQLEITKRNTSNEDMIEVEKTFDVGSNFISDMNMKNDFYSRMLHQELITPWQDVPLPNEPDERQVTEVTQDLNGTQEVLSYPDHFTQHSKEQCSECHFQCFGPVETYHQKAVLTPKKFHVQETSRKLSNCEKSLDEVAFPTQYMTQLGQQALGWNTCHKMYPRKTELSNHDNMHMEEKGYKCDYEKLILNKSYLTKYQEAYSGKEPHGHKENIQFFCVDAELQTVDQKTPREKQIYECKVSGQTFYHGSQHINHQRSHTCEKPCECEEDRKAIDDKSTLTQHQRLHTDDKSWEKPHECKECRKAFCHKSHLTRHQGIHAPEKPYECKECQKAFYLKSQLTQHQRTHTGEKPYECKECRKAFFRNSHLTQHQKIHTGEKPHKCKECGNAFAHCGKTFSRKSQVIQHETTHTGEKPYECKECRKTFYLKAYLTRHQTHRGEKPNLGKCAAVTPQPTSKSHANNKPYKCKSMRSFSTGVMPHCMSENIYNVTTLNKSSSLLVTVVSFAGVSGENMSYLQSSIHLQWYRSTCTHQEYLLTPSFQRWRALVDVSESNIQTTKQRYRYSTDDRVLA</sequence>
<proteinExistence type="inferred from homology"/>
<feature type="domain" description="C2H2-type" evidence="12">
    <location>
        <begin position="517"/>
        <end position="543"/>
    </location>
</feature>
<dbReference type="InterPro" id="IPR050826">
    <property type="entry name" value="Krueppel_C2H2_ZnFinger"/>
</dbReference>
<dbReference type="FunFam" id="3.30.160.60:FF:000001">
    <property type="entry name" value="Zinc finger protein 1 homolog"/>
    <property type="match status" value="1"/>
</dbReference>
<evidence type="ECO:0000256" key="10">
    <source>
        <dbReference type="ARBA" id="ARBA00023242"/>
    </source>
</evidence>
<evidence type="ECO:0000256" key="5">
    <source>
        <dbReference type="ARBA" id="ARBA00022771"/>
    </source>
</evidence>
<dbReference type="GO" id="GO:0031981">
    <property type="term" value="C:nuclear lumen"/>
    <property type="evidence" value="ECO:0007669"/>
    <property type="project" value="UniProtKB-ARBA"/>
</dbReference>
<evidence type="ECO:0000313" key="14">
    <source>
        <dbReference type="EMBL" id="ERE75905.1"/>
    </source>
</evidence>
<keyword evidence="9" id="KW-0804">Transcription</keyword>
<gene>
    <name evidence="14" type="ORF">H671_4g12275</name>
</gene>
<keyword evidence="6" id="KW-0862">Zinc</keyword>
<dbReference type="AlphaFoldDB" id="A0A061I370"/>
<dbReference type="Gene3D" id="3.30.160.60">
    <property type="entry name" value="Classic Zinc Finger"/>
    <property type="match status" value="6"/>
</dbReference>
<organism evidence="14 15">
    <name type="scientific">Cricetulus griseus</name>
    <name type="common">Chinese hamster</name>
    <name type="synonym">Cricetulus barabensis griseus</name>
    <dbReference type="NCBI Taxonomy" id="10029"/>
    <lineage>
        <taxon>Eukaryota</taxon>
        <taxon>Metazoa</taxon>
        <taxon>Chordata</taxon>
        <taxon>Craniata</taxon>
        <taxon>Vertebrata</taxon>
        <taxon>Euteleostomi</taxon>
        <taxon>Mammalia</taxon>
        <taxon>Eutheria</taxon>
        <taxon>Euarchontoglires</taxon>
        <taxon>Glires</taxon>
        <taxon>Rodentia</taxon>
        <taxon>Myomorpha</taxon>
        <taxon>Muroidea</taxon>
        <taxon>Cricetidae</taxon>
        <taxon>Cricetinae</taxon>
        <taxon>Cricetulus</taxon>
    </lineage>
</organism>
<dbReference type="EMBL" id="KE675160">
    <property type="protein sequence ID" value="ERE75905.1"/>
    <property type="molecule type" value="Genomic_DNA"/>
</dbReference>
<dbReference type="FunFam" id="3.30.160.60:FF:000020">
    <property type="entry name" value="Zinc finger protein 14 homolog"/>
    <property type="match status" value="2"/>
</dbReference>
<evidence type="ECO:0000256" key="6">
    <source>
        <dbReference type="ARBA" id="ARBA00022833"/>
    </source>
</evidence>
<dbReference type="GO" id="GO:0003677">
    <property type="term" value="F:DNA binding"/>
    <property type="evidence" value="ECO:0007669"/>
    <property type="project" value="UniProtKB-KW"/>
</dbReference>
<evidence type="ECO:0000259" key="12">
    <source>
        <dbReference type="PROSITE" id="PS50157"/>
    </source>
</evidence>
<dbReference type="Gene3D" id="6.10.140.140">
    <property type="match status" value="1"/>
</dbReference>
<feature type="domain" description="C2H2-type" evidence="12">
    <location>
        <begin position="426"/>
        <end position="453"/>
    </location>
</feature>
<protein>
    <submittedName>
        <fullName evidence="14">Zinc finger protein 33A-like protein</fullName>
    </submittedName>
</protein>
<feature type="domain" description="C2H2-type" evidence="12">
    <location>
        <begin position="366"/>
        <end position="393"/>
    </location>
</feature>
<keyword evidence="7" id="KW-0805">Transcription regulation</keyword>
<evidence type="ECO:0000256" key="11">
    <source>
        <dbReference type="PROSITE-ProRule" id="PRU00042"/>
    </source>
</evidence>
<dbReference type="GO" id="GO:0008270">
    <property type="term" value="F:zinc ion binding"/>
    <property type="evidence" value="ECO:0007669"/>
    <property type="project" value="UniProtKB-KW"/>
</dbReference>
<dbReference type="PANTHER" id="PTHR24377">
    <property type="entry name" value="IP01015P-RELATED"/>
    <property type="match status" value="1"/>
</dbReference>
<evidence type="ECO:0000256" key="9">
    <source>
        <dbReference type="ARBA" id="ARBA00023163"/>
    </source>
</evidence>
<feature type="domain" description="C2H2-type" evidence="12">
    <location>
        <begin position="398"/>
        <end position="425"/>
    </location>
</feature>
<dbReference type="PROSITE" id="PS00028">
    <property type="entry name" value="ZINC_FINGER_C2H2_1"/>
    <property type="match status" value="3"/>
</dbReference>
<dbReference type="InterPro" id="IPR036051">
    <property type="entry name" value="KRAB_dom_sf"/>
</dbReference>
<evidence type="ECO:0000256" key="1">
    <source>
        <dbReference type="ARBA" id="ARBA00004123"/>
    </source>
</evidence>
<keyword evidence="3" id="KW-0479">Metal-binding</keyword>
<comment type="similarity">
    <text evidence="2">Belongs to the krueppel C2H2-type zinc-finger protein family.</text>
</comment>
<keyword evidence="10" id="KW-0539">Nucleus</keyword>
<feature type="domain" description="C2H2-type" evidence="12">
    <location>
        <begin position="454"/>
        <end position="481"/>
    </location>
</feature>
<keyword evidence="8" id="KW-0238">DNA-binding</keyword>
<dbReference type="Pfam" id="PF01352">
    <property type="entry name" value="KRAB"/>
    <property type="match status" value="1"/>
</dbReference>
<feature type="domain" description="KRAB" evidence="13">
    <location>
        <begin position="12"/>
        <end position="83"/>
    </location>
</feature>
<evidence type="ECO:0000256" key="2">
    <source>
        <dbReference type="ARBA" id="ARBA00006991"/>
    </source>
</evidence>
<comment type="subcellular location">
    <subcellularLocation>
        <location evidence="1">Nucleus</location>
    </subcellularLocation>
</comment>
<dbReference type="Pfam" id="PF00096">
    <property type="entry name" value="zf-C2H2"/>
    <property type="match status" value="3"/>
</dbReference>
<evidence type="ECO:0000313" key="15">
    <source>
        <dbReference type="Proteomes" id="UP000030759"/>
    </source>
</evidence>
<dbReference type="SUPFAM" id="SSF57667">
    <property type="entry name" value="beta-beta-alpha zinc fingers"/>
    <property type="match status" value="4"/>
</dbReference>
<dbReference type="SMART" id="SM00355">
    <property type="entry name" value="ZnF_C2H2"/>
    <property type="match status" value="7"/>
</dbReference>
<dbReference type="InterPro" id="IPR001909">
    <property type="entry name" value="KRAB"/>
</dbReference>
<dbReference type="PROSITE" id="PS50157">
    <property type="entry name" value="ZINC_FINGER_C2H2_2"/>
    <property type="match status" value="7"/>
</dbReference>
<dbReference type="InterPro" id="IPR013087">
    <property type="entry name" value="Znf_C2H2_type"/>
</dbReference>
<evidence type="ECO:0000259" key="13">
    <source>
        <dbReference type="PROSITE" id="PS50805"/>
    </source>
</evidence>